<dbReference type="GO" id="GO:0010181">
    <property type="term" value="F:FMN binding"/>
    <property type="evidence" value="ECO:0007669"/>
    <property type="project" value="InterPro"/>
</dbReference>
<organism evidence="2 3">
    <name type="scientific">Raineyella fluvialis</name>
    <dbReference type="NCBI Taxonomy" id="2662261"/>
    <lineage>
        <taxon>Bacteria</taxon>
        <taxon>Bacillati</taxon>
        <taxon>Actinomycetota</taxon>
        <taxon>Actinomycetes</taxon>
        <taxon>Propionibacteriales</taxon>
        <taxon>Propionibacteriaceae</taxon>
        <taxon>Raineyella</taxon>
    </lineage>
</organism>
<gene>
    <name evidence="2" type="ORF">Rai3103_14485</name>
</gene>
<reference evidence="2 3" key="1">
    <citation type="submission" date="2019-10" db="EMBL/GenBank/DDBJ databases">
        <title>Genomic analysis of Raineyella sp. CBA3103.</title>
        <authorList>
            <person name="Roh S.W."/>
        </authorList>
    </citation>
    <scope>NUCLEOTIDE SEQUENCE [LARGE SCALE GENOMIC DNA]</scope>
    <source>
        <strain evidence="2 3">CBA3103</strain>
    </source>
</reference>
<evidence type="ECO:0000313" key="3">
    <source>
        <dbReference type="Proteomes" id="UP000386847"/>
    </source>
</evidence>
<dbReference type="SUPFAM" id="SSF52218">
    <property type="entry name" value="Flavoproteins"/>
    <property type="match status" value="1"/>
</dbReference>
<keyword evidence="3" id="KW-1185">Reference proteome</keyword>
<evidence type="ECO:0000313" key="2">
    <source>
        <dbReference type="EMBL" id="QGF24640.1"/>
    </source>
</evidence>
<proteinExistence type="predicted"/>
<dbReference type="Proteomes" id="UP000386847">
    <property type="component" value="Chromosome"/>
</dbReference>
<evidence type="ECO:0000259" key="1">
    <source>
        <dbReference type="PROSITE" id="PS50902"/>
    </source>
</evidence>
<name>A0A5Q2FC53_9ACTN</name>
<accession>A0A5Q2FC53</accession>
<dbReference type="InterPro" id="IPR008254">
    <property type="entry name" value="Flavodoxin/NO_synth"/>
</dbReference>
<feature type="domain" description="Flavodoxin-like" evidence="1">
    <location>
        <begin position="3"/>
        <end position="161"/>
    </location>
</feature>
<dbReference type="EMBL" id="CP045725">
    <property type="protein sequence ID" value="QGF24640.1"/>
    <property type="molecule type" value="Genomic_DNA"/>
</dbReference>
<dbReference type="InterPro" id="IPR029039">
    <property type="entry name" value="Flavoprotein-like_sf"/>
</dbReference>
<dbReference type="AlphaFoldDB" id="A0A5Q2FC53"/>
<dbReference type="KEGG" id="rain:Rai3103_14485"/>
<dbReference type="Gene3D" id="3.40.50.360">
    <property type="match status" value="1"/>
</dbReference>
<dbReference type="PROSITE" id="PS50902">
    <property type="entry name" value="FLAVODOXIN_LIKE"/>
    <property type="match status" value="1"/>
</dbReference>
<dbReference type="RefSeq" id="WP_153573169.1">
    <property type="nucleotide sequence ID" value="NZ_CP045725.1"/>
</dbReference>
<protein>
    <submittedName>
        <fullName evidence="2">Flavodoxin/nitric oxide synthase</fullName>
    </submittedName>
</protein>
<sequence>MGVLIVCESSFGNTRHVAEAIGAGLAKKGHHFELYPVEKAPREIPDDVTLLLVGTPTHNMAMTTAETRARAVAEGAPSSPSIGIHEWIDQVTPKRTLLVRTFDTRTTGRFLPSAARDATRALKSNGFHGAKTGESFQVDPRTSALADGELQRAHEWGMSLADLDAVME</sequence>